<reference evidence="2" key="1">
    <citation type="submission" date="2016-11" db="EMBL/GenBank/DDBJ databases">
        <authorList>
            <person name="Varghese N."/>
            <person name="Submissions S."/>
        </authorList>
    </citation>
    <scope>NUCLEOTIDE SEQUENCE [LARGE SCALE GENOMIC DNA]</scope>
    <source>
        <strain evidence="2">DSM 26884</strain>
    </source>
</reference>
<gene>
    <name evidence="1" type="ORF">SAMN05444350_10183</name>
</gene>
<evidence type="ECO:0000313" key="1">
    <source>
        <dbReference type="EMBL" id="SHI32180.1"/>
    </source>
</evidence>
<protein>
    <submittedName>
        <fullName evidence="1">Uncharacterized protein</fullName>
    </submittedName>
</protein>
<dbReference type="AlphaFoldDB" id="A0A1M6A6U6"/>
<keyword evidence="2" id="KW-1185">Reference proteome</keyword>
<organism evidence="1 2">
    <name type="scientific">Bacteroides stercorirosoris</name>
    <dbReference type="NCBI Taxonomy" id="871324"/>
    <lineage>
        <taxon>Bacteria</taxon>
        <taxon>Pseudomonadati</taxon>
        <taxon>Bacteroidota</taxon>
        <taxon>Bacteroidia</taxon>
        <taxon>Bacteroidales</taxon>
        <taxon>Bacteroidaceae</taxon>
        <taxon>Bacteroides</taxon>
    </lineage>
</organism>
<evidence type="ECO:0000313" key="2">
    <source>
        <dbReference type="Proteomes" id="UP000184192"/>
    </source>
</evidence>
<name>A0A1M6A6U6_9BACE</name>
<dbReference type="EMBL" id="FQZN01000001">
    <property type="protein sequence ID" value="SHI32180.1"/>
    <property type="molecule type" value="Genomic_DNA"/>
</dbReference>
<proteinExistence type="predicted"/>
<dbReference type="Proteomes" id="UP000184192">
    <property type="component" value="Unassembled WGS sequence"/>
</dbReference>
<sequence length="149" mass="17607">MELLSSYVTYSVDMLKQVSIEGISSTVFPEKNVLIYCFSEDMCDECIYQDLAELYEIQKEIGRDRVLLLPVYRMSRTNQIVYRNKLHDFKYMSIPVDSIKFPFHRGNGLEQRFFVYTDEAGGIRSLFFPQKNKQNITRIYLSGVKRQMK</sequence>
<accession>A0A1M6A6U6</accession>